<feature type="region of interest" description="Disordered" evidence="1">
    <location>
        <begin position="37"/>
        <end position="96"/>
    </location>
</feature>
<feature type="compositionally biased region" description="Polar residues" evidence="1">
    <location>
        <begin position="55"/>
        <end position="70"/>
    </location>
</feature>
<organism evidence="2 3">
    <name type="scientific">Trichonephila clavipes</name>
    <name type="common">Golden silk orbweaver</name>
    <name type="synonym">Nephila clavipes</name>
    <dbReference type="NCBI Taxonomy" id="2585209"/>
    <lineage>
        <taxon>Eukaryota</taxon>
        <taxon>Metazoa</taxon>
        <taxon>Ecdysozoa</taxon>
        <taxon>Arthropoda</taxon>
        <taxon>Chelicerata</taxon>
        <taxon>Arachnida</taxon>
        <taxon>Araneae</taxon>
        <taxon>Araneomorphae</taxon>
        <taxon>Entelegynae</taxon>
        <taxon>Araneoidea</taxon>
        <taxon>Nephilidae</taxon>
        <taxon>Trichonephila</taxon>
    </lineage>
</organism>
<sequence>MNVSNITTLQSESQFPIFSTTLSPGNILNTSASSLSLSTDLFPTTSNKKELPLLESTTTPSNSKHSNVSQKIEESAQKDGNQKSKSKWNPTRPRKPCFLMTRREGVNISVALFSYMRAFSDRPRNFKPWSSDVDDT</sequence>
<dbReference type="AlphaFoldDB" id="A0A8X6SMB5"/>
<evidence type="ECO:0000313" key="3">
    <source>
        <dbReference type="Proteomes" id="UP000887159"/>
    </source>
</evidence>
<keyword evidence="3" id="KW-1185">Reference proteome</keyword>
<accession>A0A8X6SMB5</accession>
<reference evidence="2" key="1">
    <citation type="submission" date="2020-08" db="EMBL/GenBank/DDBJ databases">
        <title>Multicomponent nature underlies the extraordinary mechanical properties of spider dragline silk.</title>
        <authorList>
            <person name="Kono N."/>
            <person name="Nakamura H."/>
            <person name="Mori M."/>
            <person name="Yoshida Y."/>
            <person name="Ohtoshi R."/>
            <person name="Malay A.D."/>
            <person name="Moran D.A.P."/>
            <person name="Tomita M."/>
            <person name="Numata K."/>
            <person name="Arakawa K."/>
        </authorList>
    </citation>
    <scope>NUCLEOTIDE SEQUENCE</scope>
</reference>
<dbReference type="Proteomes" id="UP000887159">
    <property type="component" value="Unassembled WGS sequence"/>
</dbReference>
<feature type="compositionally biased region" description="Basic and acidic residues" evidence="1">
    <location>
        <begin position="71"/>
        <end position="82"/>
    </location>
</feature>
<dbReference type="EMBL" id="BMAU01021327">
    <property type="protein sequence ID" value="GFY14215.1"/>
    <property type="molecule type" value="Genomic_DNA"/>
</dbReference>
<protein>
    <submittedName>
        <fullName evidence="2">Uncharacterized protein</fullName>
    </submittedName>
</protein>
<evidence type="ECO:0000256" key="1">
    <source>
        <dbReference type="SAM" id="MobiDB-lite"/>
    </source>
</evidence>
<name>A0A8X6SMB5_TRICX</name>
<evidence type="ECO:0000313" key="2">
    <source>
        <dbReference type="EMBL" id="GFY14215.1"/>
    </source>
</evidence>
<proteinExistence type="predicted"/>
<comment type="caution">
    <text evidence="2">The sequence shown here is derived from an EMBL/GenBank/DDBJ whole genome shotgun (WGS) entry which is preliminary data.</text>
</comment>
<gene>
    <name evidence="2" type="ORF">TNCV_3614041</name>
</gene>